<evidence type="ECO:0000259" key="6">
    <source>
        <dbReference type="PROSITE" id="PS01124"/>
    </source>
</evidence>
<sequence length="215" mass="24115">MADFDRNDSRWRAITARDPKAHFSFFYGVRTTRIYCRPTCTARVARRANVVYFDNREVAEAEGFRPCVKCKPHESFIGQKDELVLKTLSLIWDNKTDAAKKRSMKDLANELSVTPSYLCRTFKKTMGCTLSEYVKQFESEQTTKNLVPAQHRGGTHAAVADWIPSTAAIAVSPDNTLLGADVSFADEEWLLSDAASSSMCPEGDFVRQDCVPLPC</sequence>
<dbReference type="PROSITE" id="PS01124">
    <property type="entry name" value="HTH_ARAC_FAMILY_2"/>
    <property type="match status" value="1"/>
</dbReference>
<protein>
    <recommendedName>
        <fullName evidence="6">HTH araC/xylS-type domain-containing protein</fullName>
    </recommendedName>
</protein>
<dbReference type="SUPFAM" id="SSF46689">
    <property type="entry name" value="Homeodomain-like"/>
    <property type="match status" value="1"/>
</dbReference>
<dbReference type="Proteomes" id="UP000825890">
    <property type="component" value="Unassembled WGS sequence"/>
</dbReference>
<dbReference type="Gene3D" id="3.40.10.10">
    <property type="entry name" value="DNA Methylphosphotriester Repair Domain"/>
    <property type="match status" value="1"/>
</dbReference>
<dbReference type="InterPro" id="IPR009057">
    <property type="entry name" value="Homeodomain-like_sf"/>
</dbReference>
<dbReference type="InterPro" id="IPR004026">
    <property type="entry name" value="Ada_DNA_repair_Zn-bd"/>
</dbReference>
<dbReference type="OrthoDB" id="2447880at2759"/>
<evidence type="ECO:0000256" key="2">
    <source>
        <dbReference type="ARBA" id="ARBA00022603"/>
    </source>
</evidence>
<proteinExistence type="predicted"/>
<dbReference type="InterPro" id="IPR035451">
    <property type="entry name" value="Ada-like_dom_sf"/>
</dbReference>
<dbReference type="EMBL" id="BOLY01000001">
    <property type="protein sequence ID" value="GIZ36920.1"/>
    <property type="molecule type" value="Genomic_DNA"/>
</dbReference>
<dbReference type="Gene3D" id="1.10.10.60">
    <property type="entry name" value="Homeodomain-like"/>
    <property type="match status" value="1"/>
</dbReference>
<evidence type="ECO:0000256" key="3">
    <source>
        <dbReference type="ARBA" id="ARBA00023015"/>
    </source>
</evidence>
<dbReference type="Pfam" id="PF00165">
    <property type="entry name" value="HTH_AraC"/>
    <property type="match status" value="1"/>
</dbReference>
<comment type="cofactor">
    <cofactor evidence="1">
        <name>Zn(2+)</name>
        <dbReference type="ChEBI" id="CHEBI:29105"/>
    </cofactor>
</comment>
<evidence type="ECO:0000256" key="1">
    <source>
        <dbReference type="ARBA" id="ARBA00001947"/>
    </source>
</evidence>
<dbReference type="GO" id="GO:0008168">
    <property type="term" value="F:methyltransferase activity"/>
    <property type="evidence" value="ECO:0007669"/>
    <property type="project" value="UniProtKB-KW"/>
</dbReference>
<keyword evidence="8" id="KW-1185">Reference proteome</keyword>
<accession>A0A9P3CAQ4</accession>
<organism evidence="7 8">
    <name type="scientific">Cercospora kikuchii</name>
    <dbReference type="NCBI Taxonomy" id="84275"/>
    <lineage>
        <taxon>Eukaryota</taxon>
        <taxon>Fungi</taxon>
        <taxon>Dikarya</taxon>
        <taxon>Ascomycota</taxon>
        <taxon>Pezizomycotina</taxon>
        <taxon>Dothideomycetes</taxon>
        <taxon>Dothideomycetidae</taxon>
        <taxon>Mycosphaerellales</taxon>
        <taxon>Mycosphaerellaceae</taxon>
        <taxon>Cercospora</taxon>
    </lineage>
</organism>
<dbReference type="SUPFAM" id="SSF57884">
    <property type="entry name" value="Ada DNA repair protein, N-terminal domain (N-Ada 10)"/>
    <property type="match status" value="1"/>
</dbReference>
<evidence type="ECO:0000313" key="8">
    <source>
        <dbReference type="Proteomes" id="UP000825890"/>
    </source>
</evidence>
<dbReference type="AlphaFoldDB" id="A0A9P3CAQ4"/>
<evidence type="ECO:0000313" key="7">
    <source>
        <dbReference type="EMBL" id="GIZ36920.1"/>
    </source>
</evidence>
<dbReference type="RefSeq" id="XP_044651407.1">
    <property type="nucleotide sequence ID" value="XM_044795472.1"/>
</dbReference>
<keyword evidence="2" id="KW-0489">Methyltransferase</keyword>
<reference evidence="7 8" key="1">
    <citation type="submission" date="2021-01" db="EMBL/GenBank/DDBJ databases">
        <title>Cercospora kikuchii MAFF 305040 whole genome shotgun sequence.</title>
        <authorList>
            <person name="Kashiwa T."/>
            <person name="Suzuki T."/>
        </authorList>
    </citation>
    <scope>NUCLEOTIDE SEQUENCE [LARGE SCALE GENOMIC DNA]</scope>
    <source>
        <strain evidence="7 8">MAFF 305040</strain>
    </source>
</reference>
<name>A0A9P3CAQ4_9PEZI</name>
<keyword evidence="3" id="KW-0805">Transcription regulation</keyword>
<gene>
    <name evidence="7" type="ORF">CKM354_000038600</name>
</gene>
<keyword evidence="4" id="KW-0010">Activator</keyword>
<feature type="domain" description="HTH araC/xylS-type" evidence="6">
    <location>
        <begin position="85"/>
        <end position="160"/>
    </location>
</feature>
<keyword evidence="2" id="KW-0808">Transferase</keyword>
<dbReference type="GO" id="GO:0032259">
    <property type="term" value="P:methylation"/>
    <property type="evidence" value="ECO:0007669"/>
    <property type="project" value="UniProtKB-KW"/>
</dbReference>
<dbReference type="InterPro" id="IPR018060">
    <property type="entry name" value="HTH_AraC"/>
</dbReference>
<evidence type="ECO:0000256" key="4">
    <source>
        <dbReference type="ARBA" id="ARBA00023159"/>
    </source>
</evidence>
<comment type="caution">
    <text evidence="7">The sequence shown here is derived from an EMBL/GenBank/DDBJ whole genome shotgun (WGS) entry which is preliminary data.</text>
</comment>
<dbReference type="GeneID" id="68285961"/>
<dbReference type="Pfam" id="PF02805">
    <property type="entry name" value="Ada_Zn_binding"/>
    <property type="match status" value="1"/>
</dbReference>
<dbReference type="GO" id="GO:0043565">
    <property type="term" value="F:sequence-specific DNA binding"/>
    <property type="evidence" value="ECO:0007669"/>
    <property type="project" value="InterPro"/>
</dbReference>
<dbReference type="GO" id="GO:0003700">
    <property type="term" value="F:DNA-binding transcription factor activity"/>
    <property type="evidence" value="ECO:0007669"/>
    <property type="project" value="InterPro"/>
</dbReference>
<dbReference type="GO" id="GO:0008270">
    <property type="term" value="F:zinc ion binding"/>
    <property type="evidence" value="ECO:0007669"/>
    <property type="project" value="InterPro"/>
</dbReference>
<evidence type="ECO:0000256" key="5">
    <source>
        <dbReference type="ARBA" id="ARBA00023163"/>
    </source>
</evidence>
<dbReference type="GO" id="GO:0006281">
    <property type="term" value="P:DNA repair"/>
    <property type="evidence" value="ECO:0007669"/>
    <property type="project" value="InterPro"/>
</dbReference>
<keyword evidence="5" id="KW-0804">Transcription</keyword>